<dbReference type="Proteomes" id="UP000285859">
    <property type="component" value="Unassembled WGS sequence"/>
</dbReference>
<evidence type="ECO:0000313" key="3">
    <source>
        <dbReference type="EMBL" id="RWR44712.1"/>
    </source>
</evidence>
<proteinExistence type="predicted"/>
<keyword evidence="1" id="KW-0732">Signal</keyword>
<dbReference type="InterPro" id="IPR043708">
    <property type="entry name" value="DUF5648"/>
</dbReference>
<evidence type="ECO:0000313" key="4">
    <source>
        <dbReference type="Proteomes" id="UP000285859"/>
    </source>
</evidence>
<evidence type="ECO:0000259" key="2">
    <source>
        <dbReference type="Pfam" id="PF18885"/>
    </source>
</evidence>
<feature type="domain" description="DUF5648" evidence="2">
    <location>
        <begin position="42"/>
        <end position="179"/>
    </location>
</feature>
<feature type="chain" id="PRO_5039040099" description="DUF5648 domain-containing protein" evidence="1">
    <location>
        <begin position="23"/>
        <end position="185"/>
    </location>
</feature>
<sequence length="185" mass="20625">MKKIGLVILAAMALITGGVINAHQVSADTAQQPSEEKFDTRIFRIYNPNTGEHLLTPSGWEIVVLEKEGWKAEGVAFYASQVKPPYSGYPIVQRLYNPNAGDHHYTTSNFEVMSLVSVGWSNDGENFTFPVAKANTGVPVYRLYNPNAKVGSHHFTMSSYERNYLIKAGWKNEGIAFNAYSEPNY</sequence>
<organism evidence="3 4">
    <name type="scientific">Lactococcus lactis</name>
    <dbReference type="NCBI Taxonomy" id="1358"/>
    <lineage>
        <taxon>Bacteria</taxon>
        <taxon>Bacillati</taxon>
        <taxon>Bacillota</taxon>
        <taxon>Bacilli</taxon>
        <taxon>Lactobacillales</taxon>
        <taxon>Streptococcaceae</taxon>
        <taxon>Lactococcus</taxon>
    </lineage>
</organism>
<evidence type="ECO:0000256" key="1">
    <source>
        <dbReference type="SAM" id="SignalP"/>
    </source>
</evidence>
<dbReference type="AlphaFoldDB" id="A0A443L659"/>
<protein>
    <recommendedName>
        <fullName evidence="2">DUF5648 domain-containing protein</fullName>
    </recommendedName>
</protein>
<comment type="caution">
    <text evidence="3">The sequence shown here is derived from an EMBL/GenBank/DDBJ whole genome shotgun (WGS) entry which is preliminary data.</text>
</comment>
<gene>
    <name evidence="3" type="ORF">EO246_11200</name>
</gene>
<accession>A0A443L659</accession>
<name>A0A443L659_9LACT</name>
<dbReference type="Pfam" id="PF18885">
    <property type="entry name" value="DUF5648"/>
    <property type="match status" value="1"/>
</dbReference>
<reference evidence="3 4" key="1">
    <citation type="submission" date="2019-01" db="EMBL/GenBank/DDBJ databases">
        <title>Whole genome sequence of Lactococcus lactis isolated from cow milk.</title>
        <authorList>
            <person name="Sundararaman A."/>
            <person name="Tamang J.-P."/>
            <person name="Halami P."/>
        </authorList>
    </citation>
    <scope>NUCLEOTIDE SEQUENCE [LARGE SCALE GENOMIC DNA]</scope>
    <source>
        <strain evidence="3 4">C2D</strain>
    </source>
</reference>
<feature type="signal peptide" evidence="1">
    <location>
        <begin position="1"/>
        <end position="22"/>
    </location>
</feature>
<dbReference type="RefSeq" id="WP_057720592.1">
    <property type="nucleotide sequence ID" value="NZ_CP092748.1"/>
</dbReference>
<dbReference type="EMBL" id="SAXH01000024">
    <property type="protein sequence ID" value="RWR44712.1"/>
    <property type="molecule type" value="Genomic_DNA"/>
</dbReference>